<dbReference type="SUPFAM" id="SSF55073">
    <property type="entry name" value="Nucleotide cyclase"/>
    <property type="match status" value="1"/>
</dbReference>
<keyword evidence="11" id="KW-1185">Reference proteome</keyword>
<evidence type="ECO:0000313" key="11">
    <source>
        <dbReference type="Proteomes" id="UP000282613"/>
    </source>
</evidence>
<dbReference type="PANTHER" id="PTHR44329:SF288">
    <property type="entry name" value="MITOGEN-ACTIVATED PROTEIN KINASE KINASE KINASE 20"/>
    <property type="match status" value="1"/>
</dbReference>
<evidence type="ECO:0000313" key="12">
    <source>
        <dbReference type="WBParaSite" id="TASK_0000844701-mRNA-1"/>
    </source>
</evidence>
<dbReference type="Gene3D" id="1.10.510.10">
    <property type="entry name" value="Transferase(Phosphotransferase) domain 1"/>
    <property type="match status" value="1"/>
</dbReference>
<evidence type="ECO:0000259" key="9">
    <source>
        <dbReference type="PROSITE" id="PS50011"/>
    </source>
</evidence>
<feature type="domain" description="Protein kinase" evidence="9">
    <location>
        <begin position="249"/>
        <end position="608"/>
    </location>
</feature>
<accession>A0A0R3WCL0</accession>
<dbReference type="Gene3D" id="3.30.70.1230">
    <property type="entry name" value="Nucleotide cyclase"/>
    <property type="match status" value="1"/>
</dbReference>
<evidence type="ECO:0000313" key="10">
    <source>
        <dbReference type="EMBL" id="VDK40305.1"/>
    </source>
</evidence>
<proteinExistence type="predicted"/>
<feature type="transmembrane region" description="Helical" evidence="8">
    <location>
        <begin position="173"/>
        <end position="195"/>
    </location>
</feature>
<evidence type="ECO:0000256" key="5">
    <source>
        <dbReference type="ARBA" id="ARBA00022840"/>
    </source>
</evidence>
<dbReference type="InterPro" id="IPR051681">
    <property type="entry name" value="Ser/Thr_Kinases-Pseudokinases"/>
</dbReference>
<dbReference type="PROSITE" id="PS50011">
    <property type="entry name" value="PROTEIN_KINASE_DOM"/>
    <property type="match status" value="1"/>
</dbReference>
<keyword evidence="2" id="KW-0808">Transferase</keyword>
<evidence type="ECO:0000256" key="3">
    <source>
        <dbReference type="ARBA" id="ARBA00022741"/>
    </source>
</evidence>
<dbReference type="InterPro" id="IPR029787">
    <property type="entry name" value="Nucleotide_cyclase"/>
</dbReference>
<feature type="coiled-coil region" evidence="7">
    <location>
        <begin position="608"/>
        <end position="635"/>
    </location>
</feature>
<reference evidence="12" key="1">
    <citation type="submission" date="2017-02" db="UniProtKB">
        <authorList>
            <consortium name="WormBaseParasite"/>
        </authorList>
    </citation>
    <scope>IDENTIFICATION</scope>
</reference>
<gene>
    <name evidence="10" type="ORF">TASK_LOCUS8448</name>
</gene>
<evidence type="ECO:0000256" key="4">
    <source>
        <dbReference type="ARBA" id="ARBA00022777"/>
    </source>
</evidence>
<keyword evidence="8" id="KW-0472">Membrane</keyword>
<keyword evidence="3" id="KW-0547">Nucleotide-binding</keyword>
<comment type="subcellular location">
    <subcellularLocation>
        <location evidence="1">Membrane</location>
        <topology evidence="1">Single-pass membrane protein</topology>
    </subcellularLocation>
</comment>
<dbReference type="Proteomes" id="UP000282613">
    <property type="component" value="Unassembled WGS sequence"/>
</dbReference>
<dbReference type="GO" id="GO:0005524">
    <property type="term" value="F:ATP binding"/>
    <property type="evidence" value="ECO:0007669"/>
    <property type="project" value="UniProtKB-KW"/>
</dbReference>
<protein>
    <submittedName>
        <fullName evidence="12">Guanylate cyclase</fullName>
    </submittedName>
</protein>
<dbReference type="OrthoDB" id="1668230at2759"/>
<keyword evidence="5" id="KW-0067">ATP-binding</keyword>
<dbReference type="InterPro" id="IPR000719">
    <property type="entry name" value="Prot_kinase_dom"/>
</dbReference>
<evidence type="ECO:0000256" key="1">
    <source>
        <dbReference type="ARBA" id="ARBA00004167"/>
    </source>
</evidence>
<evidence type="ECO:0000256" key="8">
    <source>
        <dbReference type="SAM" id="Phobius"/>
    </source>
</evidence>
<dbReference type="SUPFAM" id="SSF56112">
    <property type="entry name" value="Protein kinase-like (PK-like)"/>
    <property type="match status" value="1"/>
</dbReference>
<dbReference type="WBParaSite" id="TASK_0000844701-mRNA-1">
    <property type="protein sequence ID" value="TASK_0000844701-mRNA-1"/>
    <property type="gene ID" value="TASK_0000844701"/>
</dbReference>
<sequence>MPCLHPPLFGVTALCYAIPYSIGFSSIIQAELYKLIRIELIESKTILTPTLPSVEAFVYGSSDPIVYPLVKKISITIKKRCSNVGRLTASVCRVAEELKRFLKWILTSYSAREVLSNASCVRIDSAKANEILKAKLSSMECCQNQVFISVDKYAQHDTETQDSDEDAESLDTLTILFVTGNCFGILLLVFGVMLMRRLLNQLAEIHNDVWMIKELDLIPPESERLESFTTLISQISSRQNSSQVDLNRSYQRRSIPTPSSGTVDVQTIFGIYKSISVTLYATRIPLTTVFDYATRKTLIGLRKISHNNILRFYGLANLGNKDIHTLFDKIENEERIFAPEDDFSENRDFALGKTDILNYYTVREQCTGESIFFFMHCSSMNFPREAKIPVTVQLIDAVEYLHGQMLEKYLRLHSTDVYLPSKFTAFLQKSSVLRSNSERKNRILQCPNMNGVMRLRWRPPECLSFEVPLVKKLFSHPQNCTNDGNIRNDVAEEREKDVEPNVSEVLLSHFQDSTVDIYSLGVIINEVWLRAIPYSEMDPEYRDEFQLLDAIARGDLKLEISSNIPTIVRGIITDCISLVPLNRPNIWSVKKQITGLADTTQTGLNVYLDIMDKKMKDAERRVASLDEEERCLNAVQEAIFREFLPKPLAERALLSTSYAFDEKTTLDHCLPPSRHPQVTVCALRLLNFYESTQTLPLDEVFSALNRLIRLMTTIVEEWKVLRISSFGTVMMMAGDPLGEDNDAAKQAISVADCALDLHNCLRCFGKVPRTEVEPEFAIALDTGAVAMVLRPGNAPA</sequence>
<dbReference type="AlphaFoldDB" id="A0A0R3WCL0"/>
<keyword evidence="8" id="KW-0812">Transmembrane</keyword>
<dbReference type="PANTHER" id="PTHR44329">
    <property type="entry name" value="SERINE/THREONINE-PROTEIN KINASE TNNI3K-RELATED"/>
    <property type="match status" value="1"/>
</dbReference>
<dbReference type="STRING" id="60517.A0A0R3WCL0"/>
<organism evidence="12">
    <name type="scientific">Taenia asiatica</name>
    <name type="common">Asian tapeworm</name>
    <dbReference type="NCBI Taxonomy" id="60517"/>
    <lineage>
        <taxon>Eukaryota</taxon>
        <taxon>Metazoa</taxon>
        <taxon>Spiralia</taxon>
        <taxon>Lophotrochozoa</taxon>
        <taxon>Platyhelminthes</taxon>
        <taxon>Cestoda</taxon>
        <taxon>Eucestoda</taxon>
        <taxon>Cyclophyllidea</taxon>
        <taxon>Taeniidae</taxon>
        <taxon>Taenia</taxon>
    </lineage>
</organism>
<dbReference type="GO" id="GO:0016020">
    <property type="term" value="C:membrane"/>
    <property type="evidence" value="ECO:0007669"/>
    <property type="project" value="UniProtKB-SubCell"/>
</dbReference>
<keyword evidence="6" id="KW-0456">Lyase</keyword>
<dbReference type="EMBL" id="UYRS01018801">
    <property type="protein sequence ID" value="VDK40305.1"/>
    <property type="molecule type" value="Genomic_DNA"/>
</dbReference>
<name>A0A0R3WCL0_TAEAS</name>
<evidence type="ECO:0000256" key="2">
    <source>
        <dbReference type="ARBA" id="ARBA00022679"/>
    </source>
</evidence>
<evidence type="ECO:0000256" key="6">
    <source>
        <dbReference type="ARBA" id="ARBA00023239"/>
    </source>
</evidence>
<keyword evidence="8" id="KW-1133">Transmembrane helix</keyword>
<dbReference type="GO" id="GO:0004674">
    <property type="term" value="F:protein serine/threonine kinase activity"/>
    <property type="evidence" value="ECO:0007669"/>
    <property type="project" value="TreeGrafter"/>
</dbReference>
<keyword evidence="7" id="KW-0175">Coiled coil</keyword>
<reference evidence="10 11" key="2">
    <citation type="submission" date="2018-11" db="EMBL/GenBank/DDBJ databases">
        <authorList>
            <consortium name="Pathogen Informatics"/>
        </authorList>
    </citation>
    <scope>NUCLEOTIDE SEQUENCE [LARGE SCALE GENOMIC DNA]</scope>
</reference>
<dbReference type="InterPro" id="IPR011009">
    <property type="entry name" value="Kinase-like_dom_sf"/>
</dbReference>
<evidence type="ECO:0000256" key="7">
    <source>
        <dbReference type="SAM" id="Coils"/>
    </source>
</evidence>
<dbReference type="GO" id="GO:0016829">
    <property type="term" value="F:lyase activity"/>
    <property type="evidence" value="ECO:0007669"/>
    <property type="project" value="UniProtKB-KW"/>
</dbReference>
<keyword evidence="4" id="KW-0418">Kinase</keyword>